<comment type="caution">
    <text evidence="1">The sequence shown here is derived from an EMBL/GenBank/DDBJ whole genome shotgun (WGS) entry which is preliminary data.</text>
</comment>
<proteinExistence type="predicted"/>
<name>A0A445I1Z3_GLYSO</name>
<protein>
    <submittedName>
        <fullName evidence="1">Uncharacterized protein</fullName>
    </submittedName>
</protein>
<accession>A0A445I1Z3</accession>
<organism evidence="1 2">
    <name type="scientific">Glycine soja</name>
    <name type="common">Wild soybean</name>
    <dbReference type="NCBI Taxonomy" id="3848"/>
    <lineage>
        <taxon>Eukaryota</taxon>
        <taxon>Viridiplantae</taxon>
        <taxon>Streptophyta</taxon>
        <taxon>Embryophyta</taxon>
        <taxon>Tracheophyta</taxon>
        <taxon>Spermatophyta</taxon>
        <taxon>Magnoliopsida</taxon>
        <taxon>eudicotyledons</taxon>
        <taxon>Gunneridae</taxon>
        <taxon>Pentapetalae</taxon>
        <taxon>rosids</taxon>
        <taxon>fabids</taxon>
        <taxon>Fabales</taxon>
        <taxon>Fabaceae</taxon>
        <taxon>Papilionoideae</taxon>
        <taxon>50 kb inversion clade</taxon>
        <taxon>NPAAA clade</taxon>
        <taxon>indigoferoid/millettioid clade</taxon>
        <taxon>Phaseoleae</taxon>
        <taxon>Glycine</taxon>
        <taxon>Glycine subgen. Soja</taxon>
    </lineage>
</organism>
<dbReference type="Proteomes" id="UP000289340">
    <property type="component" value="Chromosome 11"/>
</dbReference>
<dbReference type="EMBL" id="QZWG01000011">
    <property type="protein sequence ID" value="RZB80108.1"/>
    <property type="molecule type" value="Genomic_DNA"/>
</dbReference>
<evidence type="ECO:0000313" key="1">
    <source>
        <dbReference type="EMBL" id="RZB80108.1"/>
    </source>
</evidence>
<sequence>MISRGAAFPHNLSFDGPIYKEGLQIFKVTESEILTFHLHLRKGWVGLCVVWLFAFSMSPSLDLDKVVASTLGDNLISRVYFFNTTS</sequence>
<gene>
    <name evidence="1" type="ORF">D0Y65_030025</name>
</gene>
<keyword evidence="2" id="KW-1185">Reference proteome</keyword>
<evidence type="ECO:0000313" key="2">
    <source>
        <dbReference type="Proteomes" id="UP000289340"/>
    </source>
</evidence>
<reference evidence="1 2" key="1">
    <citation type="submission" date="2018-09" db="EMBL/GenBank/DDBJ databases">
        <title>A high-quality reference genome of wild soybean provides a powerful tool to mine soybean genomes.</title>
        <authorList>
            <person name="Xie M."/>
            <person name="Chung C.Y.L."/>
            <person name="Li M.-W."/>
            <person name="Wong F.-L."/>
            <person name="Chan T.-F."/>
            <person name="Lam H.-M."/>
        </authorList>
    </citation>
    <scope>NUCLEOTIDE SEQUENCE [LARGE SCALE GENOMIC DNA]</scope>
    <source>
        <strain evidence="2">cv. W05</strain>
        <tissue evidence="1">Hypocotyl of etiolated seedlings</tissue>
    </source>
</reference>
<dbReference type="AlphaFoldDB" id="A0A445I1Z3"/>